<sequence>MKIKSSIRIVLENQAAVVSYLISFHILYGRTISRLVHRCSQNFRLSDSLLTIWFSDSNNVHNLSDVISELTAVRSTKLEGFWGDSRVVVANSIKPKMVEGVFLSGIKTHAYYHAGFQRPRNTHVPSFLRGYAKVEPLTIAELNEFVIISEPQVVQSVFTVHEEAPPNGLILYLRELKYLGLLRYHVEMSIADDTVEGCLCWIRLVMTKLHNVRAYEAGNLIVGTSLSGIAIKKPQASKSLKVMKKLRVVMQMEYLLFQK</sequence>
<comment type="caution">
    <text evidence="1">The sequence shown here is derived from an EMBL/GenBank/DDBJ whole genome shotgun (WGS) entry which is preliminary data.</text>
</comment>
<name>A0ABQ8DH36_BRANA</name>
<evidence type="ECO:0000313" key="1">
    <source>
        <dbReference type="EMBL" id="KAH0928692.1"/>
    </source>
</evidence>
<dbReference type="Proteomes" id="UP000824890">
    <property type="component" value="Unassembled WGS sequence"/>
</dbReference>
<reference evidence="1 2" key="1">
    <citation type="submission" date="2021-05" db="EMBL/GenBank/DDBJ databases">
        <title>Genome Assembly of Synthetic Allotetraploid Brassica napus Reveals Homoeologous Exchanges between Subgenomes.</title>
        <authorList>
            <person name="Davis J.T."/>
        </authorList>
    </citation>
    <scope>NUCLEOTIDE SEQUENCE [LARGE SCALE GENOMIC DNA]</scope>
    <source>
        <strain evidence="2">cv. Da-Ae</strain>
        <tissue evidence="1">Seedling</tissue>
    </source>
</reference>
<gene>
    <name evidence="1" type="ORF">HID58_014419</name>
</gene>
<accession>A0ABQ8DH36</accession>
<keyword evidence="2" id="KW-1185">Reference proteome</keyword>
<dbReference type="EMBL" id="JAGKQM010000004">
    <property type="protein sequence ID" value="KAH0928692.1"/>
    <property type="molecule type" value="Genomic_DNA"/>
</dbReference>
<protein>
    <submittedName>
        <fullName evidence="1">Uncharacterized protein</fullName>
    </submittedName>
</protein>
<evidence type="ECO:0000313" key="2">
    <source>
        <dbReference type="Proteomes" id="UP000824890"/>
    </source>
</evidence>
<proteinExistence type="predicted"/>
<organism evidence="1 2">
    <name type="scientific">Brassica napus</name>
    <name type="common">Rape</name>
    <dbReference type="NCBI Taxonomy" id="3708"/>
    <lineage>
        <taxon>Eukaryota</taxon>
        <taxon>Viridiplantae</taxon>
        <taxon>Streptophyta</taxon>
        <taxon>Embryophyta</taxon>
        <taxon>Tracheophyta</taxon>
        <taxon>Spermatophyta</taxon>
        <taxon>Magnoliopsida</taxon>
        <taxon>eudicotyledons</taxon>
        <taxon>Gunneridae</taxon>
        <taxon>Pentapetalae</taxon>
        <taxon>rosids</taxon>
        <taxon>malvids</taxon>
        <taxon>Brassicales</taxon>
        <taxon>Brassicaceae</taxon>
        <taxon>Brassiceae</taxon>
        <taxon>Brassica</taxon>
    </lineage>
</organism>